<comment type="caution">
    <text evidence="1">The sequence shown here is derived from an EMBL/GenBank/DDBJ whole genome shotgun (WGS) entry which is preliminary data.</text>
</comment>
<protein>
    <submittedName>
        <fullName evidence="1">Uncharacterized protein</fullName>
    </submittedName>
</protein>
<sequence length="297" mass="32829">MADLDLVVPEVSAVWRCGRRLAEQGWAPGAIRVWQVGGQMESTLVMRRPAADPDLTPADEVDLSTIAYEGDRVTMPPRRRAWPVDPALTLADCVMCLLEEVRDRRIRMRDMFDLAVFLERMRPADTREVVELVVEYRALAPLASMIEAARIHLPSAVAWLCEVRTQARRRTRKPHLPWWASRAPMASVLAVAAETHRRRSGTAAALAERVLLGAQRSFGVDRLIGMGVALVGMPLGEPGSGVSRPYRDGRSLLDGAELVSDGGRAHLSTPVGRFVLALSSAVREEWLVEFPLRADQA</sequence>
<gene>
    <name evidence="1" type="ORF">ABZ507_11305</name>
</gene>
<proteinExistence type="predicted"/>
<dbReference type="EMBL" id="JBEYBR010000022">
    <property type="protein sequence ID" value="MEU2122404.1"/>
    <property type="molecule type" value="Genomic_DNA"/>
</dbReference>
<accession>A0ABV2X961</accession>
<organism evidence="1 2">
    <name type="scientific">Nocardia niwae</name>
    <dbReference type="NCBI Taxonomy" id="626084"/>
    <lineage>
        <taxon>Bacteria</taxon>
        <taxon>Bacillati</taxon>
        <taxon>Actinomycetota</taxon>
        <taxon>Actinomycetes</taxon>
        <taxon>Mycobacteriales</taxon>
        <taxon>Nocardiaceae</taxon>
        <taxon>Nocardia</taxon>
    </lineage>
</organism>
<dbReference type="RefSeq" id="WP_357991077.1">
    <property type="nucleotide sequence ID" value="NZ_JBEYBR010000022.1"/>
</dbReference>
<evidence type="ECO:0000313" key="1">
    <source>
        <dbReference type="EMBL" id="MEU2122404.1"/>
    </source>
</evidence>
<keyword evidence="2" id="KW-1185">Reference proteome</keyword>
<name>A0ABV2X961_9NOCA</name>
<reference evidence="1 2" key="1">
    <citation type="submission" date="2024-06" db="EMBL/GenBank/DDBJ databases">
        <title>The Natural Products Discovery Center: Release of the First 8490 Sequenced Strains for Exploring Actinobacteria Biosynthetic Diversity.</title>
        <authorList>
            <person name="Kalkreuter E."/>
            <person name="Kautsar S.A."/>
            <person name="Yang D."/>
            <person name="Bader C.D."/>
            <person name="Teijaro C.N."/>
            <person name="Fluegel L."/>
            <person name="Davis C.M."/>
            <person name="Simpson J.R."/>
            <person name="Lauterbach L."/>
            <person name="Steele A.D."/>
            <person name="Gui C."/>
            <person name="Meng S."/>
            <person name="Li G."/>
            <person name="Viehrig K."/>
            <person name="Ye F."/>
            <person name="Su P."/>
            <person name="Kiefer A.F."/>
            <person name="Nichols A."/>
            <person name="Cepeda A.J."/>
            <person name="Yan W."/>
            <person name="Fan B."/>
            <person name="Jiang Y."/>
            <person name="Adhikari A."/>
            <person name="Zheng C.-J."/>
            <person name="Schuster L."/>
            <person name="Cowan T.M."/>
            <person name="Smanski M.J."/>
            <person name="Chevrette M.G."/>
            <person name="De Carvalho L.P.S."/>
            <person name="Shen B."/>
        </authorList>
    </citation>
    <scope>NUCLEOTIDE SEQUENCE [LARGE SCALE GENOMIC DNA]</scope>
    <source>
        <strain evidence="1 2">NPDC019434</strain>
    </source>
</reference>
<evidence type="ECO:0000313" key="2">
    <source>
        <dbReference type="Proteomes" id="UP001550535"/>
    </source>
</evidence>
<dbReference type="Proteomes" id="UP001550535">
    <property type="component" value="Unassembled WGS sequence"/>
</dbReference>